<dbReference type="GO" id="GO:0032454">
    <property type="term" value="F:histone H3K9 demethylase activity"/>
    <property type="evidence" value="ECO:0007669"/>
    <property type="project" value="TreeGrafter"/>
</dbReference>
<dbReference type="OrthoDB" id="1678912at2759"/>
<evidence type="ECO:0000313" key="4">
    <source>
        <dbReference type="EMBL" id="CAF3725828.1"/>
    </source>
</evidence>
<accession>A0A814D4B7</accession>
<dbReference type="PROSITE" id="PS51184">
    <property type="entry name" value="JMJC"/>
    <property type="match status" value="1"/>
</dbReference>
<comment type="caution">
    <text evidence="3">The sequence shown here is derived from an EMBL/GenBank/DDBJ whole genome shotgun (WGS) entry which is preliminary data.</text>
</comment>
<dbReference type="Gene3D" id="2.60.120.650">
    <property type="entry name" value="Cupin"/>
    <property type="match status" value="2"/>
</dbReference>
<dbReference type="Pfam" id="PF02375">
    <property type="entry name" value="JmjN"/>
    <property type="match status" value="1"/>
</dbReference>
<dbReference type="GO" id="GO:0000785">
    <property type="term" value="C:chromatin"/>
    <property type="evidence" value="ECO:0007669"/>
    <property type="project" value="TreeGrafter"/>
</dbReference>
<feature type="domain" description="JmjC" evidence="2">
    <location>
        <begin position="91"/>
        <end position="266"/>
    </location>
</feature>
<keyword evidence="5" id="KW-1185">Reference proteome</keyword>
<protein>
    <recommendedName>
        <fullName evidence="6">JmjC domain-containing protein</fullName>
    </recommendedName>
</protein>
<reference evidence="3" key="1">
    <citation type="submission" date="2021-02" db="EMBL/GenBank/DDBJ databases">
        <authorList>
            <person name="Nowell W R."/>
        </authorList>
    </citation>
    <scope>NUCLEOTIDE SEQUENCE</scope>
</reference>
<dbReference type="EMBL" id="CAJOBC010002293">
    <property type="protein sequence ID" value="CAF3725828.1"/>
    <property type="molecule type" value="Genomic_DNA"/>
</dbReference>
<dbReference type="SMART" id="SM00558">
    <property type="entry name" value="JmjC"/>
    <property type="match status" value="1"/>
</dbReference>
<dbReference type="Proteomes" id="UP000663829">
    <property type="component" value="Unassembled WGS sequence"/>
</dbReference>
<dbReference type="PANTHER" id="PTHR10694">
    <property type="entry name" value="LYSINE-SPECIFIC DEMETHYLASE"/>
    <property type="match status" value="1"/>
</dbReference>
<dbReference type="Proteomes" id="UP000681722">
    <property type="component" value="Unassembled WGS sequence"/>
</dbReference>
<evidence type="ECO:0000259" key="2">
    <source>
        <dbReference type="PROSITE" id="PS51184"/>
    </source>
</evidence>
<evidence type="ECO:0008006" key="6">
    <source>
        <dbReference type="Google" id="ProtNLM"/>
    </source>
</evidence>
<evidence type="ECO:0000259" key="1">
    <source>
        <dbReference type="PROSITE" id="PS51183"/>
    </source>
</evidence>
<dbReference type="GO" id="GO:0010468">
    <property type="term" value="P:regulation of gene expression"/>
    <property type="evidence" value="ECO:0007669"/>
    <property type="project" value="TreeGrafter"/>
</dbReference>
<evidence type="ECO:0000313" key="3">
    <source>
        <dbReference type="EMBL" id="CAF0950137.1"/>
    </source>
</evidence>
<dbReference type="GO" id="GO:0005634">
    <property type="term" value="C:nucleus"/>
    <property type="evidence" value="ECO:0007669"/>
    <property type="project" value="TreeGrafter"/>
</dbReference>
<organism evidence="3 5">
    <name type="scientific">Didymodactylos carnosus</name>
    <dbReference type="NCBI Taxonomy" id="1234261"/>
    <lineage>
        <taxon>Eukaryota</taxon>
        <taxon>Metazoa</taxon>
        <taxon>Spiralia</taxon>
        <taxon>Gnathifera</taxon>
        <taxon>Rotifera</taxon>
        <taxon>Eurotatoria</taxon>
        <taxon>Bdelloidea</taxon>
        <taxon>Philodinida</taxon>
        <taxon>Philodinidae</taxon>
        <taxon>Didymodactylos</taxon>
    </lineage>
</organism>
<dbReference type="GO" id="GO:0051864">
    <property type="term" value="F:histone H3K36 demethylase activity"/>
    <property type="evidence" value="ECO:0007669"/>
    <property type="project" value="TreeGrafter"/>
</dbReference>
<feature type="domain" description="JmjN" evidence="1">
    <location>
        <begin position="11"/>
        <end position="54"/>
    </location>
</feature>
<dbReference type="InterPro" id="IPR003349">
    <property type="entry name" value="JmjN"/>
</dbReference>
<name>A0A814D4B7_9BILA</name>
<dbReference type="InterPro" id="IPR003347">
    <property type="entry name" value="JmjC_dom"/>
</dbReference>
<dbReference type="EMBL" id="CAJNOQ010002294">
    <property type="protein sequence ID" value="CAF0950137.1"/>
    <property type="molecule type" value="Genomic_DNA"/>
</dbReference>
<dbReference type="SMART" id="SM00545">
    <property type="entry name" value="JmjN"/>
    <property type="match status" value="1"/>
</dbReference>
<dbReference type="PROSITE" id="PS51183">
    <property type="entry name" value="JMJN"/>
    <property type="match status" value="1"/>
</dbReference>
<gene>
    <name evidence="3" type="ORF">GPM918_LOCUS11193</name>
    <name evidence="4" type="ORF">SRO942_LOCUS11192</name>
</gene>
<dbReference type="SUPFAM" id="SSF51197">
    <property type="entry name" value="Clavaminate synthase-like"/>
    <property type="match status" value="1"/>
</dbReference>
<proteinExistence type="predicted"/>
<dbReference type="AlphaFoldDB" id="A0A814D4B7"/>
<sequence length="401" mass="46727">MDNYNSLNKQVPVLYPTYEEFKNLSAYIISQEQRIIQSQFGAFKIVPPFRWVPVTNCFSSIRIKSYLTQRITPSSKVNHVYQIKNIITTKRRAMFYEEFKRLAESEHHHLSDSIDDVEEYFWKSIHEQTSTMHPPIYAADINSSLFSKKETICSFSNLKSLLNYYPLDIKDRLENFVNDNNLIELSGDEKLCTAPIQHKTLLIHPNLLIQNNIDCHQIIQKQNEIVCILPRSYHFGFNCGLNIAEAINYALPSWINYGMKTKICSCVQPVVKLDMQHFTTDIVDKFEQDIGKTKLPLTNFSFSQQPTDPITHVSDLFVDTNCHLPESTHNHILSDDMQCVDFEEVQLLNDLAKVYTLTTEISQQQQQKQEEEKWKQFEEKQAIVQAVIMLDDKKITTDNRT</sequence>
<dbReference type="Pfam" id="PF02373">
    <property type="entry name" value="JmjC"/>
    <property type="match status" value="1"/>
</dbReference>
<dbReference type="PANTHER" id="PTHR10694:SF7">
    <property type="entry name" value="[HISTONE H3]-TRIMETHYL-L-LYSINE(9) DEMETHYLASE"/>
    <property type="match status" value="1"/>
</dbReference>
<evidence type="ECO:0000313" key="5">
    <source>
        <dbReference type="Proteomes" id="UP000663829"/>
    </source>
</evidence>